<keyword evidence="9" id="KW-1003">Cell membrane</keyword>
<dbReference type="InterPro" id="IPR000644">
    <property type="entry name" value="CBS_dom"/>
</dbReference>
<dbReference type="Gene3D" id="1.25.60.10">
    <property type="entry name" value="MgtE N-terminal domain-like"/>
    <property type="match status" value="1"/>
</dbReference>
<dbReference type="SUPFAM" id="SSF54631">
    <property type="entry name" value="CBS-domain pair"/>
    <property type="match status" value="1"/>
</dbReference>
<dbReference type="GO" id="GO:0015095">
    <property type="term" value="F:magnesium ion transmembrane transporter activity"/>
    <property type="evidence" value="ECO:0007669"/>
    <property type="project" value="UniProtKB-UniRule"/>
</dbReference>
<dbReference type="GO" id="GO:0046872">
    <property type="term" value="F:metal ion binding"/>
    <property type="evidence" value="ECO:0007669"/>
    <property type="project" value="UniProtKB-KW"/>
</dbReference>
<dbReference type="SUPFAM" id="SSF161093">
    <property type="entry name" value="MgtE membrane domain-like"/>
    <property type="match status" value="1"/>
</dbReference>
<dbReference type="PROSITE" id="PS51371">
    <property type="entry name" value="CBS"/>
    <property type="match status" value="1"/>
</dbReference>
<comment type="subunit">
    <text evidence="9">Homodimer.</text>
</comment>
<dbReference type="PANTHER" id="PTHR41394">
    <property type="entry name" value="MAGNESIUM TRANSPORTER MGTE"/>
    <property type="match status" value="1"/>
</dbReference>
<keyword evidence="4 9" id="KW-0812">Transmembrane</keyword>
<dbReference type="GO" id="GO:0005886">
    <property type="term" value="C:plasma membrane"/>
    <property type="evidence" value="ECO:0007669"/>
    <property type="project" value="UniProtKB-SubCell"/>
</dbReference>
<proteinExistence type="inferred from homology"/>
<evidence type="ECO:0000256" key="4">
    <source>
        <dbReference type="ARBA" id="ARBA00022692"/>
    </source>
</evidence>
<keyword evidence="5 9" id="KW-0460">Magnesium</keyword>
<dbReference type="SMART" id="SM00924">
    <property type="entry name" value="MgtE_N"/>
    <property type="match status" value="1"/>
</dbReference>
<dbReference type="InterPro" id="IPR046342">
    <property type="entry name" value="CBS_dom_sf"/>
</dbReference>
<dbReference type="Pfam" id="PF01769">
    <property type="entry name" value="MgtE"/>
    <property type="match status" value="1"/>
</dbReference>
<evidence type="ECO:0000256" key="5">
    <source>
        <dbReference type="ARBA" id="ARBA00022842"/>
    </source>
</evidence>
<dbReference type="Gene3D" id="1.10.357.20">
    <property type="entry name" value="SLC41 divalent cation transporters, integral membrane domain"/>
    <property type="match status" value="1"/>
</dbReference>
<dbReference type="AlphaFoldDB" id="A0A7U9C7S1"/>
<dbReference type="Pfam" id="PF03448">
    <property type="entry name" value="MgtE_N"/>
    <property type="match status" value="1"/>
</dbReference>
<dbReference type="Pfam" id="PF00571">
    <property type="entry name" value="CBS"/>
    <property type="match status" value="1"/>
</dbReference>
<accession>A0A7U9C7S1</accession>
<dbReference type="InterPro" id="IPR036739">
    <property type="entry name" value="SLC41_membr_dom_sf"/>
</dbReference>
<evidence type="ECO:0000256" key="8">
    <source>
        <dbReference type="PROSITE-ProRule" id="PRU00703"/>
    </source>
</evidence>
<evidence type="ECO:0000313" key="12">
    <source>
        <dbReference type="Proteomes" id="UP000005756"/>
    </source>
</evidence>
<dbReference type="InterPro" id="IPR006667">
    <property type="entry name" value="SLC41_membr_dom"/>
</dbReference>
<dbReference type="EMBL" id="JH393257">
    <property type="protein sequence ID" value="EHJ94646.1"/>
    <property type="molecule type" value="Genomic_DNA"/>
</dbReference>
<gene>
    <name evidence="11" type="ORF">KUC_1605</name>
</gene>
<name>A0A7U9C7S1_9GAMM</name>
<keyword evidence="7 9" id="KW-0472">Membrane</keyword>
<dbReference type="SUPFAM" id="SSF158791">
    <property type="entry name" value="MgtE N-terminal domain-like"/>
    <property type="match status" value="1"/>
</dbReference>
<comment type="similarity">
    <text evidence="2 9">Belongs to the SLC41A transporter family.</text>
</comment>
<dbReference type="NCBIfam" id="TIGR00400">
    <property type="entry name" value="mgtE"/>
    <property type="match status" value="1"/>
</dbReference>
<sequence>MDTMRDDEKYTNNEELLLYLQKLLDTPDTAALQEFFSELDILDIARTLESFPAKTRDFLWEYVPDELIGEVLAEVDEDIRADYIEDLSASDVEQIVRGLDAQEVAEVLDVADEAIKTSVYASLDQEIRAQVENLHAYEDDVVGRYMDPETVNVKQGVSLEAVQRYIRIHRLLDDESQQIMITDKDKRLLGTLTLIDLIKQPQDAVVDAYMADFFTLNDQMKVSDAAAVLRSKELHFVPVCDSDGILVGQLNSADVLEITQEDADMTLKHMSGVSNEEEVFTPITRSAKSRGIWLGINLLTAFLAAFVIGQFEAVLDKIVALAILMPVVASMGGIAGSQTLTVVIRGLALGQLAGNNIKWLYNKEMWVGMSNGLVWALVVGLIAHMWFGDPMITLVITLAIFINMSLANVAGVLIPMALKKLQIDPAISGAVILTTVTDVVGFLSFLGLATLIIL</sequence>
<dbReference type="InterPro" id="IPR038076">
    <property type="entry name" value="MgtE_N_sf"/>
</dbReference>
<dbReference type="InterPro" id="IPR006668">
    <property type="entry name" value="Mg_transptr_MgtE_intracell_dom"/>
</dbReference>
<evidence type="ECO:0000256" key="6">
    <source>
        <dbReference type="ARBA" id="ARBA00022989"/>
    </source>
</evidence>
<keyword evidence="6 9" id="KW-1133">Transmembrane helix</keyword>
<feature type="transmembrane region" description="Helical" evidence="9">
    <location>
        <begin position="430"/>
        <end position="453"/>
    </location>
</feature>
<feature type="transmembrane region" description="Helical" evidence="9">
    <location>
        <begin position="392"/>
        <end position="418"/>
    </location>
</feature>
<comment type="function">
    <text evidence="9">Acts as a magnesium transporter.</text>
</comment>
<comment type="subcellular location">
    <subcellularLocation>
        <location evidence="9">Cell membrane</location>
        <topology evidence="9">Multi-pass membrane protein</topology>
    </subcellularLocation>
    <subcellularLocation>
        <location evidence="1">Membrane</location>
        <topology evidence="1">Multi-pass membrane protein</topology>
    </subcellularLocation>
</comment>
<keyword evidence="9" id="KW-0479">Metal-binding</keyword>
<dbReference type="Proteomes" id="UP000005756">
    <property type="component" value="Unassembled WGS sequence"/>
</dbReference>
<organism evidence="11 12">
    <name type="scientific">Vreelandella boliviensis LC1</name>
    <dbReference type="NCBI Taxonomy" id="1072583"/>
    <lineage>
        <taxon>Bacteria</taxon>
        <taxon>Pseudomonadati</taxon>
        <taxon>Pseudomonadota</taxon>
        <taxon>Gammaproteobacteria</taxon>
        <taxon>Oceanospirillales</taxon>
        <taxon>Halomonadaceae</taxon>
        <taxon>Vreelandella</taxon>
    </lineage>
</organism>
<protein>
    <recommendedName>
        <fullName evidence="9">Magnesium transporter MgtE</fullName>
    </recommendedName>
</protein>
<evidence type="ECO:0000256" key="9">
    <source>
        <dbReference type="RuleBase" id="RU362011"/>
    </source>
</evidence>
<evidence type="ECO:0000256" key="3">
    <source>
        <dbReference type="ARBA" id="ARBA00022448"/>
    </source>
</evidence>
<evidence type="ECO:0000313" key="11">
    <source>
        <dbReference type="EMBL" id="EHJ94646.1"/>
    </source>
</evidence>
<reference evidence="11 12" key="1">
    <citation type="submission" date="2011-10" db="EMBL/GenBank/DDBJ databases">
        <authorList>
            <person name="Quillaguamn J."/>
            <person name="Guzmn D."/>
            <person name="Balderrama-Subieta A."/>
            <person name="Cardona-Ortuo C."/>
            <person name="Guevara-Martnez M."/>
            <person name="Callisaya-Quispe N."/>
        </authorList>
    </citation>
    <scope>NUCLEOTIDE SEQUENCE [LARGE SCALE GENOMIC DNA]</scope>
    <source>
        <strain evidence="11 12">LC1</strain>
    </source>
</reference>
<evidence type="ECO:0000259" key="10">
    <source>
        <dbReference type="PROSITE" id="PS51371"/>
    </source>
</evidence>
<dbReference type="PANTHER" id="PTHR41394:SF5">
    <property type="entry name" value="SLC41A_MGTE INTEGRAL MEMBRANE DOMAIN-CONTAINING PROTEIN"/>
    <property type="match status" value="1"/>
</dbReference>
<feature type="domain" description="CBS" evidence="10">
    <location>
        <begin position="209"/>
        <end position="265"/>
    </location>
</feature>
<evidence type="ECO:0000256" key="2">
    <source>
        <dbReference type="ARBA" id="ARBA00009749"/>
    </source>
</evidence>
<evidence type="ECO:0000256" key="1">
    <source>
        <dbReference type="ARBA" id="ARBA00004141"/>
    </source>
</evidence>
<keyword evidence="3 9" id="KW-0813">Transport</keyword>
<evidence type="ECO:0000256" key="7">
    <source>
        <dbReference type="ARBA" id="ARBA00023136"/>
    </source>
</evidence>
<keyword evidence="8" id="KW-0129">CBS domain</keyword>
<dbReference type="Gene3D" id="3.10.580.10">
    <property type="entry name" value="CBS-domain"/>
    <property type="match status" value="1"/>
</dbReference>
<feature type="transmembrane region" description="Helical" evidence="9">
    <location>
        <begin position="292"/>
        <end position="312"/>
    </location>
</feature>
<feature type="transmembrane region" description="Helical" evidence="9">
    <location>
        <begin position="365"/>
        <end position="386"/>
    </location>
</feature>
<feature type="transmembrane region" description="Helical" evidence="9">
    <location>
        <begin position="318"/>
        <end position="344"/>
    </location>
</feature>
<dbReference type="InterPro" id="IPR006669">
    <property type="entry name" value="MgtE_transporter"/>
</dbReference>